<feature type="chain" id="PRO_5028879354" evidence="2">
    <location>
        <begin position="27"/>
        <end position="221"/>
    </location>
</feature>
<keyword evidence="1" id="KW-1133">Transmembrane helix</keyword>
<evidence type="ECO:0000259" key="3">
    <source>
        <dbReference type="Pfam" id="PF07589"/>
    </source>
</evidence>
<feature type="domain" description="Ice-binding protein C-terminal" evidence="3">
    <location>
        <begin position="188"/>
        <end position="212"/>
    </location>
</feature>
<organism evidence="4 5">
    <name type="scientific">Tardiphaga robiniae</name>
    <dbReference type="NCBI Taxonomy" id="943830"/>
    <lineage>
        <taxon>Bacteria</taxon>
        <taxon>Pseudomonadati</taxon>
        <taxon>Pseudomonadota</taxon>
        <taxon>Alphaproteobacteria</taxon>
        <taxon>Hyphomicrobiales</taxon>
        <taxon>Nitrobacteraceae</taxon>
        <taxon>Tardiphaga</taxon>
    </lineage>
</organism>
<gene>
    <name evidence="4" type="ORF">HB776_03600</name>
</gene>
<dbReference type="Pfam" id="PF07589">
    <property type="entry name" value="PEP-CTERM"/>
    <property type="match status" value="1"/>
</dbReference>
<dbReference type="Proteomes" id="UP000515291">
    <property type="component" value="Chromosome"/>
</dbReference>
<dbReference type="NCBIfam" id="TIGR02595">
    <property type="entry name" value="PEP_CTERM"/>
    <property type="match status" value="1"/>
</dbReference>
<evidence type="ECO:0000313" key="4">
    <source>
        <dbReference type="EMBL" id="QND70431.1"/>
    </source>
</evidence>
<dbReference type="EMBL" id="CP050292">
    <property type="protein sequence ID" value="QND70431.1"/>
    <property type="molecule type" value="Genomic_DNA"/>
</dbReference>
<feature type="signal peptide" evidence="2">
    <location>
        <begin position="1"/>
        <end position="26"/>
    </location>
</feature>
<feature type="transmembrane region" description="Helical" evidence="1">
    <location>
        <begin position="192"/>
        <end position="209"/>
    </location>
</feature>
<name>A0A7G6TUJ9_9BRAD</name>
<protein>
    <submittedName>
        <fullName evidence="4">PEP-CTERM sorting domain-containing protein</fullName>
    </submittedName>
</protein>
<dbReference type="KEGG" id="trb:HB776_03600"/>
<keyword evidence="2" id="KW-0732">Signal</keyword>
<dbReference type="InterPro" id="IPR013424">
    <property type="entry name" value="Ice-binding_C"/>
</dbReference>
<sequence>MKRLFALTGAAVAMLSVGMISNSANAAIFLTQGGTASGTAGVVSASGPVTYDFSSTFAPLTANVGSVLYTSGTVDGVSAAPFGDSTAYASVGSNVTPQSATLSLGAGVNYLGFYWGSVDQYNTLELFNGTTSLGVFTGSQILDPANGFQGATGSAFVNFNTYGTTAITSAVFTSSQKAFEFDSITTGVPEPSTWAMMVLGFAGLGFLGYRRRTGNVNFRVV</sequence>
<proteinExistence type="predicted"/>
<evidence type="ECO:0000313" key="5">
    <source>
        <dbReference type="Proteomes" id="UP000515291"/>
    </source>
</evidence>
<dbReference type="RefSeq" id="WP_184515206.1">
    <property type="nucleotide sequence ID" value="NZ_CP050292.1"/>
</dbReference>
<evidence type="ECO:0000256" key="2">
    <source>
        <dbReference type="SAM" id="SignalP"/>
    </source>
</evidence>
<accession>A0A7G6TUJ9</accession>
<evidence type="ECO:0000256" key="1">
    <source>
        <dbReference type="SAM" id="Phobius"/>
    </source>
</evidence>
<keyword evidence="1" id="KW-0812">Transmembrane</keyword>
<keyword evidence="1" id="KW-0472">Membrane</keyword>
<reference evidence="5" key="1">
    <citation type="journal article" date="2020" name="Mol. Plant Microbe">
        <title>Rhizobial microsymbionts of the narrowly endemic Oxytropis species growing in Kamchatka are characterized by significant genetic diversity and possess a set of genes that are associated with T3SS and T6SS secretion systems and can affect the development of symbiosis.</title>
        <authorList>
            <person name="Safronova V."/>
            <person name="Guro P."/>
            <person name="Sazanova A."/>
            <person name="Kuznetsova I."/>
            <person name="Belimov A."/>
            <person name="Yakubov V."/>
            <person name="Chirak E."/>
            <person name="Afonin A."/>
            <person name="Gogolev Y."/>
            <person name="Andronov E."/>
            <person name="Tikhonovich I."/>
        </authorList>
    </citation>
    <scope>NUCLEOTIDE SEQUENCE [LARGE SCALE GENOMIC DNA]</scope>
    <source>
        <strain evidence="5">581</strain>
    </source>
</reference>
<dbReference type="AlphaFoldDB" id="A0A7G6TUJ9"/>